<keyword evidence="6 7" id="KW-0067">ATP-binding</keyword>
<dbReference type="AlphaFoldDB" id="A0A179B475"/>
<dbReference type="InterPro" id="IPR000719">
    <property type="entry name" value="Prot_kinase_dom"/>
</dbReference>
<keyword evidence="12" id="KW-1185">Reference proteome</keyword>
<keyword evidence="9" id="KW-0472">Membrane</keyword>
<keyword evidence="5" id="KW-0418">Kinase</keyword>
<dbReference type="STRING" id="1823756.A4H34_01535"/>
<feature type="domain" description="Protein kinase" evidence="10">
    <location>
        <begin position="16"/>
        <end position="273"/>
    </location>
</feature>
<evidence type="ECO:0000259" key="10">
    <source>
        <dbReference type="PROSITE" id="PS50011"/>
    </source>
</evidence>
<evidence type="ECO:0000256" key="7">
    <source>
        <dbReference type="PROSITE-ProRule" id="PRU10141"/>
    </source>
</evidence>
<sequence>MSAGRRPATPPKIPNARYLSYLGSGGFADVYLYDQQVPHREVAIKVLRRGVTEQQKLAFRAEANLMARMSSHPSVVSVHGAGETEDGRMYLIMEYCPPPHLGKLLRMRPLPVTFALEVGIQIAGAVETLHRAGIVHRDIKPSNILMTPYQHPVLTDFGIATRMGDTTQAEGFSVPWAPPEQATGEGEAAPAVDVYSLAATIYTLVAGRAPFEIVDGDNSEIAVINRVLRSPLPKTGRTDAPDELERVLATAMAKDPKQRYQSVREFATALQFIQAEQLHQRPTDMNVQGEGEEWQESSTVDEDATRQAVRTISPIDDENTRDVPRRVGRHSIEVDRGAGVVFAVDSADVASAGRRHSYYGAPIGDDELEDAPPPEASGAKRTFAAFLRKPVARFSIAAVVVLIVTLSVVYFMNRGKGETIKPSPSASETTKMDPGAEQPQGVTKLKGTVSNGRVTFTWENPDPHDGDMYLYKAPFVAGEGKVEATEKTSVTVAARPVETCITVQVRRVGVSNESKAVSACVVTSGQ</sequence>
<comment type="caution">
    <text evidence="11">The sequence shown here is derived from an EMBL/GenBank/DDBJ whole genome shotgun (WGS) entry which is preliminary data.</text>
</comment>
<evidence type="ECO:0000313" key="11">
    <source>
        <dbReference type="EMBL" id="OAP85901.1"/>
    </source>
</evidence>
<evidence type="ECO:0000313" key="12">
    <source>
        <dbReference type="Proteomes" id="UP000078368"/>
    </source>
</evidence>
<reference evidence="11 12" key="1">
    <citation type="submission" date="2016-04" db="EMBL/GenBank/DDBJ databases">
        <title>Peptidophaga gingivicola gen. nov., sp. nov., isolated from human subgingival plaque.</title>
        <authorList>
            <person name="Beall C.J."/>
            <person name="Mokrzan E.M."/>
            <person name="Griffen A.L."/>
            <person name="Leys E.J."/>
        </authorList>
    </citation>
    <scope>NUCLEOTIDE SEQUENCE [LARGE SCALE GENOMIC DNA]</scope>
    <source>
        <strain evidence="11 12">BA112</strain>
    </source>
</reference>
<feature type="region of interest" description="Disordered" evidence="8">
    <location>
        <begin position="419"/>
        <end position="439"/>
    </location>
</feature>
<dbReference type="GO" id="GO:0004674">
    <property type="term" value="F:protein serine/threonine kinase activity"/>
    <property type="evidence" value="ECO:0007669"/>
    <property type="project" value="UniProtKB-KW"/>
</dbReference>
<dbReference type="OrthoDB" id="9762169at2"/>
<feature type="transmembrane region" description="Helical" evidence="9">
    <location>
        <begin position="391"/>
        <end position="412"/>
    </location>
</feature>
<accession>A0A179B475</accession>
<dbReference type="PROSITE" id="PS00108">
    <property type="entry name" value="PROTEIN_KINASE_ST"/>
    <property type="match status" value="1"/>
</dbReference>
<evidence type="ECO:0000256" key="6">
    <source>
        <dbReference type="ARBA" id="ARBA00022840"/>
    </source>
</evidence>
<dbReference type="SMART" id="SM00220">
    <property type="entry name" value="S_TKc"/>
    <property type="match status" value="1"/>
</dbReference>
<evidence type="ECO:0000256" key="2">
    <source>
        <dbReference type="ARBA" id="ARBA00022527"/>
    </source>
</evidence>
<evidence type="ECO:0000256" key="5">
    <source>
        <dbReference type="ARBA" id="ARBA00022777"/>
    </source>
</evidence>
<dbReference type="EMBL" id="LVZK01000001">
    <property type="protein sequence ID" value="OAP85901.1"/>
    <property type="molecule type" value="Genomic_DNA"/>
</dbReference>
<evidence type="ECO:0000256" key="9">
    <source>
        <dbReference type="SAM" id="Phobius"/>
    </source>
</evidence>
<gene>
    <name evidence="11" type="ORF">A4H34_01535</name>
</gene>
<keyword evidence="9" id="KW-1133">Transmembrane helix</keyword>
<feature type="binding site" evidence="7">
    <location>
        <position position="45"/>
    </location>
    <ligand>
        <name>ATP</name>
        <dbReference type="ChEBI" id="CHEBI:30616"/>
    </ligand>
</feature>
<dbReference type="Pfam" id="PF00069">
    <property type="entry name" value="Pkinase"/>
    <property type="match status" value="1"/>
</dbReference>
<keyword evidence="9" id="KW-0812">Transmembrane</keyword>
<evidence type="ECO:0000256" key="1">
    <source>
        <dbReference type="ARBA" id="ARBA00012513"/>
    </source>
</evidence>
<dbReference type="GO" id="GO:0005524">
    <property type="term" value="F:ATP binding"/>
    <property type="evidence" value="ECO:0007669"/>
    <property type="project" value="UniProtKB-UniRule"/>
</dbReference>
<keyword evidence="3" id="KW-0808">Transferase</keyword>
<dbReference type="InterPro" id="IPR008271">
    <property type="entry name" value="Ser/Thr_kinase_AS"/>
</dbReference>
<proteinExistence type="predicted"/>
<dbReference type="PANTHER" id="PTHR43289:SF6">
    <property type="entry name" value="SERINE_THREONINE-PROTEIN KINASE NEKL-3"/>
    <property type="match status" value="1"/>
</dbReference>
<dbReference type="PANTHER" id="PTHR43289">
    <property type="entry name" value="MITOGEN-ACTIVATED PROTEIN KINASE KINASE KINASE 20-RELATED"/>
    <property type="match status" value="1"/>
</dbReference>
<dbReference type="InterPro" id="IPR011009">
    <property type="entry name" value="Kinase-like_dom_sf"/>
</dbReference>
<name>A0A179B475_9ACTO</name>
<evidence type="ECO:0000256" key="8">
    <source>
        <dbReference type="SAM" id="MobiDB-lite"/>
    </source>
</evidence>
<dbReference type="CDD" id="cd14014">
    <property type="entry name" value="STKc_PknB_like"/>
    <property type="match status" value="1"/>
</dbReference>
<dbReference type="Gene3D" id="1.10.510.10">
    <property type="entry name" value="Transferase(Phosphotransferase) domain 1"/>
    <property type="match status" value="1"/>
</dbReference>
<dbReference type="EC" id="2.7.11.1" evidence="1"/>
<protein>
    <recommendedName>
        <fullName evidence="1">non-specific serine/threonine protein kinase</fullName>
        <ecNumber evidence="1">2.7.11.1</ecNumber>
    </recommendedName>
</protein>
<dbReference type="PROSITE" id="PS00107">
    <property type="entry name" value="PROTEIN_KINASE_ATP"/>
    <property type="match status" value="1"/>
</dbReference>
<dbReference type="PROSITE" id="PS50011">
    <property type="entry name" value="PROTEIN_KINASE_DOM"/>
    <property type="match status" value="1"/>
</dbReference>
<dbReference type="InterPro" id="IPR017441">
    <property type="entry name" value="Protein_kinase_ATP_BS"/>
</dbReference>
<organism evidence="11 12">
    <name type="scientific">Peptidiphaga gingivicola</name>
    <dbReference type="NCBI Taxonomy" id="2741497"/>
    <lineage>
        <taxon>Bacteria</taxon>
        <taxon>Bacillati</taxon>
        <taxon>Actinomycetota</taxon>
        <taxon>Actinomycetes</taxon>
        <taxon>Actinomycetales</taxon>
        <taxon>Actinomycetaceae</taxon>
        <taxon>Peptidiphaga</taxon>
    </lineage>
</organism>
<dbReference type="RefSeq" id="WP_009198221.1">
    <property type="nucleotide sequence ID" value="NZ_LVZK01000001.1"/>
</dbReference>
<dbReference type="Proteomes" id="UP000078368">
    <property type="component" value="Unassembled WGS sequence"/>
</dbReference>
<keyword evidence="2" id="KW-0723">Serine/threonine-protein kinase</keyword>
<evidence type="ECO:0000256" key="4">
    <source>
        <dbReference type="ARBA" id="ARBA00022741"/>
    </source>
</evidence>
<dbReference type="SUPFAM" id="SSF56112">
    <property type="entry name" value="Protein kinase-like (PK-like)"/>
    <property type="match status" value="1"/>
</dbReference>
<keyword evidence="4 7" id="KW-0547">Nucleotide-binding</keyword>
<evidence type="ECO:0000256" key="3">
    <source>
        <dbReference type="ARBA" id="ARBA00022679"/>
    </source>
</evidence>